<protein>
    <recommendedName>
        <fullName evidence="1">Ribonuclease H1 N-terminal domain-containing protein</fullName>
    </recommendedName>
</protein>
<reference evidence="2 3" key="1">
    <citation type="submission" date="2019-01" db="EMBL/GenBank/DDBJ databases">
        <title>Sequencing of cultivated peanut Arachis hypogaea provides insights into genome evolution and oil improvement.</title>
        <authorList>
            <person name="Chen X."/>
        </authorList>
    </citation>
    <scope>NUCLEOTIDE SEQUENCE [LARGE SCALE GENOMIC DNA]</scope>
    <source>
        <strain evidence="3">cv. Fuhuasheng</strain>
        <tissue evidence="2">Leaves</tissue>
    </source>
</reference>
<dbReference type="InterPro" id="IPR011320">
    <property type="entry name" value="RNase_H1_N"/>
</dbReference>
<evidence type="ECO:0000259" key="1">
    <source>
        <dbReference type="Pfam" id="PF01693"/>
    </source>
</evidence>
<dbReference type="AlphaFoldDB" id="A0A444ZCX8"/>
<dbReference type="Gene3D" id="3.40.970.10">
    <property type="entry name" value="Ribonuclease H1, N-terminal domain"/>
    <property type="match status" value="1"/>
</dbReference>
<name>A0A444ZCX8_ARAHY</name>
<gene>
    <name evidence="2" type="ORF">Ahy_B04g069543</name>
</gene>
<keyword evidence="3" id="KW-1185">Reference proteome</keyword>
<organism evidence="2 3">
    <name type="scientific">Arachis hypogaea</name>
    <name type="common">Peanut</name>
    <dbReference type="NCBI Taxonomy" id="3818"/>
    <lineage>
        <taxon>Eukaryota</taxon>
        <taxon>Viridiplantae</taxon>
        <taxon>Streptophyta</taxon>
        <taxon>Embryophyta</taxon>
        <taxon>Tracheophyta</taxon>
        <taxon>Spermatophyta</taxon>
        <taxon>Magnoliopsida</taxon>
        <taxon>eudicotyledons</taxon>
        <taxon>Gunneridae</taxon>
        <taxon>Pentapetalae</taxon>
        <taxon>rosids</taxon>
        <taxon>fabids</taxon>
        <taxon>Fabales</taxon>
        <taxon>Fabaceae</taxon>
        <taxon>Papilionoideae</taxon>
        <taxon>50 kb inversion clade</taxon>
        <taxon>dalbergioids sensu lato</taxon>
        <taxon>Dalbergieae</taxon>
        <taxon>Pterocarpus clade</taxon>
        <taxon>Arachis</taxon>
    </lineage>
</organism>
<feature type="domain" description="Ribonuclease H1 N-terminal" evidence="1">
    <location>
        <begin position="12"/>
        <end position="49"/>
    </location>
</feature>
<dbReference type="EMBL" id="SDMP01000014">
    <property type="protein sequence ID" value="RYR12027.1"/>
    <property type="molecule type" value="Genomic_DNA"/>
</dbReference>
<evidence type="ECO:0000313" key="2">
    <source>
        <dbReference type="EMBL" id="RYR12027.1"/>
    </source>
</evidence>
<accession>A0A444ZCX8</accession>
<dbReference type="InterPro" id="IPR037056">
    <property type="entry name" value="RNase_H1_N_sf"/>
</dbReference>
<dbReference type="InterPro" id="IPR009027">
    <property type="entry name" value="Ribosomal_bL9/RNase_H1_N"/>
</dbReference>
<proteinExistence type="predicted"/>
<dbReference type="Pfam" id="PF01693">
    <property type="entry name" value="Cauli_VI"/>
    <property type="match status" value="1"/>
</dbReference>
<dbReference type="Proteomes" id="UP000289738">
    <property type="component" value="Chromosome B04"/>
</dbReference>
<comment type="caution">
    <text evidence="2">The sequence shown here is derived from an EMBL/GenBank/DDBJ whole genome shotgun (WGS) entry which is preliminary data.</text>
</comment>
<evidence type="ECO:0000313" key="3">
    <source>
        <dbReference type="Proteomes" id="UP000289738"/>
    </source>
</evidence>
<sequence length="121" mass="13236">MEEKMQCFLFITVTKGHKPGVYTSWEEANQQVVDFMVPEFHGFNSIEHACSCFKARMSSICAEKGGCGKTVRVRADGGGGKKLAISGRGYPCRPVVSCKTSEMAFGLPVIPVEELNEISQL</sequence>
<dbReference type="SUPFAM" id="SSF55658">
    <property type="entry name" value="L9 N-domain-like"/>
    <property type="match status" value="1"/>
</dbReference>